<evidence type="ECO:0000313" key="4">
    <source>
        <dbReference type="Proteomes" id="UP001187066"/>
    </source>
</evidence>
<evidence type="ECO:0000313" key="1">
    <source>
        <dbReference type="EMBL" id="MDV7021556.1"/>
    </source>
</evidence>
<organism evidence="2 3">
    <name type="scientific">Atlantibacter subterraneus</name>
    <dbReference type="NCBI Taxonomy" id="255519"/>
    <lineage>
        <taxon>Bacteria</taxon>
        <taxon>Pseudomonadati</taxon>
        <taxon>Pseudomonadota</taxon>
        <taxon>Gammaproteobacteria</taxon>
        <taxon>Enterobacterales</taxon>
        <taxon>Enterobacteriaceae</taxon>
        <taxon>Atlantibacter</taxon>
    </lineage>
</organism>
<name>A0A3R9FXP8_9ENTR</name>
<reference evidence="2 3" key="1">
    <citation type="submission" date="2018-10" db="EMBL/GenBank/DDBJ databases">
        <title>Transmission dynamics of multidrug resistant bacteria on intensive care unit surfaces.</title>
        <authorList>
            <person name="D'Souza A.W."/>
            <person name="Potter R.F."/>
            <person name="Wallace M."/>
            <person name="Shupe A."/>
            <person name="Patel S."/>
            <person name="Sun S."/>
            <person name="Gul D."/>
            <person name="Kwon J.H."/>
            <person name="Andleeb S."/>
            <person name="Burnham C.-A.D."/>
            <person name="Dantas G."/>
        </authorList>
    </citation>
    <scope>NUCLEOTIDE SEQUENCE [LARGE SCALE GENOMIC DNA]</scope>
    <source>
        <strain evidence="2 3">AS_373</strain>
    </source>
</reference>
<dbReference type="GeneID" id="84664476"/>
<dbReference type="InterPro" id="IPR047782">
    <property type="entry name" value="MntS"/>
</dbReference>
<dbReference type="AlphaFoldDB" id="A0A3R9FXP8"/>
<dbReference type="OrthoDB" id="6563017at2"/>
<evidence type="ECO:0000313" key="2">
    <source>
        <dbReference type="EMBL" id="RSE29391.1"/>
    </source>
</evidence>
<accession>A0A3R9FXP8</accession>
<dbReference type="EMBL" id="RHXB01000001">
    <property type="protein sequence ID" value="RSE29391.1"/>
    <property type="molecule type" value="Genomic_DNA"/>
</dbReference>
<dbReference type="RefSeq" id="WP_125292430.1">
    <property type="nucleotide sequence ID" value="NZ_CP100494.1"/>
</dbReference>
<proteinExistence type="predicted"/>
<dbReference type="Proteomes" id="UP001187066">
    <property type="component" value="Unassembled WGS sequence"/>
</dbReference>
<keyword evidence="4" id="KW-1185">Reference proteome</keyword>
<dbReference type="Proteomes" id="UP000275331">
    <property type="component" value="Unassembled WGS sequence"/>
</dbReference>
<sequence length="40" mass="4769">MNEFKRCISVFSHSPFQVRLLLIDLLCDYFKRPEPKTPAK</sequence>
<evidence type="ECO:0000313" key="3">
    <source>
        <dbReference type="Proteomes" id="UP000275331"/>
    </source>
</evidence>
<dbReference type="EMBL" id="JAWLOF010000001">
    <property type="protein sequence ID" value="MDV7021556.1"/>
    <property type="molecule type" value="Genomic_DNA"/>
</dbReference>
<dbReference type="Pfam" id="PF26599">
    <property type="entry name" value="MntS"/>
    <property type="match status" value="1"/>
</dbReference>
<comment type="caution">
    <text evidence="2">The sequence shown here is derived from an EMBL/GenBank/DDBJ whole genome shotgun (WGS) entry which is preliminary data.</text>
</comment>
<dbReference type="NCBIfam" id="NF033226">
    <property type="entry name" value="small_MntS"/>
    <property type="match status" value="1"/>
</dbReference>
<protein>
    <submittedName>
        <fullName evidence="2">Manganase accumulation protein MntS</fullName>
    </submittedName>
</protein>
<gene>
    <name evidence="2" type="primary">mntS</name>
    <name evidence="2" type="ORF">EGT71_02460</name>
    <name evidence="1" type="ORF">R4P48_02530</name>
</gene>
<reference evidence="1 4" key="2">
    <citation type="submission" date="2023-10" db="EMBL/GenBank/DDBJ databases">
        <authorList>
            <person name="Dale J."/>
        </authorList>
    </citation>
    <scope>NUCLEOTIDE SEQUENCE [LARGE SCALE GENOMIC DNA]</scope>
    <source>
        <strain evidence="1 4">2023EL-00970</strain>
    </source>
</reference>